<organism evidence="3 4">
    <name type="scientific">Parelaphostrongylus tenuis</name>
    <name type="common">Meningeal worm</name>
    <dbReference type="NCBI Taxonomy" id="148309"/>
    <lineage>
        <taxon>Eukaryota</taxon>
        <taxon>Metazoa</taxon>
        <taxon>Ecdysozoa</taxon>
        <taxon>Nematoda</taxon>
        <taxon>Chromadorea</taxon>
        <taxon>Rhabditida</taxon>
        <taxon>Rhabditina</taxon>
        <taxon>Rhabditomorpha</taxon>
        <taxon>Strongyloidea</taxon>
        <taxon>Metastrongylidae</taxon>
        <taxon>Parelaphostrongylus</taxon>
    </lineage>
</organism>
<evidence type="ECO:0000256" key="1">
    <source>
        <dbReference type="ARBA" id="ARBA00006475"/>
    </source>
</evidence>
<dbReference type="GO" id="GO:0005737">
    <property type="term" value="C:cytoplasm"/>
    <property type="evidence" value="ECO:0007669"/>
    <property type="project" value="TreeGrafter"/>
</dbReference>
<dbReference type="InterPro" id="IPR040079">
    <property type="entry name" value="Glutathione_S-Trfase"/>
</dbReference>
<accession>A0AAD5MBP9</accession>
<dbReference type="InterPro" id="IPR036282">
    <property type="entry name" value="Glutathione-S-Trfase_C_sf"/>
</dbReference>
<dbReference type="AlphaFoldDB" id="A0AAD5MBP9"/>
<dbReference type="InterPro" id="IPR050931">
    <property type="entry name" value="Mito_Protein_Transport_Metaxin"/>
</dbReference>
<dbReference type="EMBL" id="JAHQIW010001651">
    <property type="protein sequence ID" value="KAJ1353253.1"/>
    <property type="molecule type" value="Genomic_DNA"/>
</dbReference>
<gene>
    <name evidence="3" type="ORF">KIN20_009847</name>
</gene>
<keyword evidence="4" id="KW-1185">Reference proteome</keyword>
<comment type="similarity">
    <text evidence="1">Belongs to the FAX family.</text>
</comment>
<dbReference type="InterPro" id="IPR033468">
    <property type="entry name" value="Metaxin_GST"/>
</dbReference>
<dbReference type="InterPro" id="IPR036249">
    <property type="entry name" value="Thioredoxin-like_sf"/>
</dbReference>
<dbReference type="Gene3D" id="3.40.30.10">
    <property type="entry name" value="Glutaredoxin"/>
    <property type="match status" value="1"/>
</dbReference>
<dbReference type="CDD" id="cd03193">
    <property type="entry name" value="GST_C_Metaxin"/>
    <property type="match status" value="1"/>
</dbReference>
<dbReference type="Proteomes" id="UP001196413">
    <property type="component" value="Unassembled WGS sequence"/>
</dbReference>
<dbReference type="Pfam" id="PF17171">
    <property type="entry name" value="GST_C_6"/>
    <property type="match status" value="1"/>
</dbReference>
<dbReference type="SFLD" id="SFLDS00019">
    <property type="entry name" value="Glutathione_Transferase_(cytos"/>
    <property type="match status" value="1"/>
</dbReference>
<dbReference type="SFLD" id="SFLDG01180">
    <property type="entry name" value="SUF1"/>
    <property type="match status" value="1"/>
</dbReference>
<dbReference type="PROSITE" id="PS50405">
    <property type="entry name" value="GST_CTER"/>
    <property type="match status" value="1"/>
</dbReference>
<name>A0AAD5MBP9_PARTN</name>
<sequence>MQVLRSSSYRGTKQLASSKVVLDALRLYSGAPLMKNNWKPDTVYLYQFPRSPIMPNVSPFCLKVETFLRVNDIRYEVIGGFRQRSSRGLLPFIELNGNQIADSQVIIWELQQHFKIKDDLTGLERGTARALERMVDVSTFYSLLQDKSVLNGPAFVSRTVIGVPLPTFLSNYFGKRFSETIRRRVDGVLGKISREELKELLRRDIQAIDDVLQDKKFLFGSKMTVADCAVFAQLATTFFLPYRQLVTDFLEDDFPRVRHYVERIRNHYYPEWKYE</sequence>
<dbReference type="CDD" id="cd03080">
    <property type="entry name" value="GST_N_Metaxin_like"/>
    <property type="match status" value="1"/>
</dbReference>
<evidence type="ECO:0000259" key="2">
    <source>
        <dbReference type="PROSITE" id="PS50405"/>
    </source>
</evidence>
<dbReference type="InterPro" id="IPR012336">
    <property type="entry name" value="Thioredoxin-like_fold"/>
</dbReference>
<proteinExistence type="inferred from homology"/>
<dbReference type="PANTHER" id="PTHR12289">
    <property type="entry name" value="METAXIN RELATED"/>
    <property type="match status" value="1"/>
</dbReference>
<dbReference type="Gene3D" id="1.20.1050.10">
    <property type="match status" value="1"/>
</dbReference>
<dbReference type="InterPro" id="IPR026928">
    <property type="entry name" value="FAX/IsoI-like"/>
</dbReference>
<comment type="caution">
    <text evidence="3">The sequence shown here is derived from an EMBL/GenBank/DDBJ whole genome shotgun (WGS) entry which is preliminary data.</text>
</comment>
<dbReference type="InterPro" id="IPR010987">
    <property type="entry name" value="Glutathione-S-Trfase_C-like"/>
</dbReference>
<evidence type="ECO:0000313" key="3">
    <source>
        <dbReference type="EMBL" id="KAJ1353253.1"/>
    </source>
</evidence>
<reference evidence="3" key="1">
    <citation type="submission" date="2021-06" db="EMBL/GenBank/DDBJ databases">
        <title>Parelaphostrongylus tenuis whole genome reference sequence.</title>
        <authorList>
            <person name="Garwood T.J."/>
            <person name="Larsen P.A."/>
            <person name="Fountain-Jones N.M."/>
            <person name="Garbe J.R."/>
            <person name="Macchietto M.G."/>
            <person name="Kania S.A."/>
            <person name="Gerhold R.W."/>
            <person name="Richards J.E."/>
            <person name="Wolf T.M."/>
        </authorList>
    </citation>
    <scope>NUCLEOTIDE SEQUENCE</scope>
    <source>
        <strain evidence="3">MNPRO001-30</strain>
        <tissue evidence="3">Meninges</tissue>
    </source>
</reference>
<dbReference type="Pfam" id="PF17172">
    <property type="entry name" value="GST_N_4"/>
    <property type="match status" value="1"/>
</dbReference>
<dbReference type="SUPFAM" id="SSF52833">
    <property type="entry name" value="Thioredoxin-like"/>
    <property type="match status" value="1"/>
</dbReference>
<dbReference type="SUPFAM" id="SSF47616">
    <property type="entry name" value="GST C-terminal domain-like"/>
    <property type="match status" value="1"/>
</dbReference>
<feature type="domain" description="GST C-terminal" evidence="2">
    <location>
        <begin position="143"/>
        <end position="275"/>
    </location>
</feature>
<evidence type="ECO:0000313" key="4">
    <source>
        <dbReference type="Proteomes" id="UP001196413"/>
    </source>
</evidence>
<dbReference type="PANTHER" id="PTHR12289:SF32">
    <property type="entry name" value="GST_C_6 DOMAIN-CONTAINING PROTEIN"/>
    <property type="match status" value="1"/>
</dbReference>
<dbReference type="SFLD" id="SFLDG01200">
    <property type="entry name" value="SUF1.1"/>
    <property type="match status" value="1"/>
</dbReference>
<protein>
    <recommendedName>
        <fullName evidence="2">GST C-terminal domain-containing protein</fullName>
    </recommendedName>
</protein>